<dbReference type="SUPFAM" id="SSF54690">
    <property type="entry name" value="Molybdopterin synthase subunit MoaE"/>
    <property type="match status" value="1"/>
</dbReference>
<dbReference type="Pfam" id="PF02391">
    <property type="entry name" value="MoaE"/>
    <property type="match status" value="1"/>
</dbReference>
<dbReference type="CDD" id="cd00756">
    <property type="entry name" value="MoaE"/>
    <property type="match status" value="1"/>
</dbReference>
<accession>A0ABP8E6I2</accession>
<sequence length="153" mass="16008">MRDPAPLTASSADDRVLLARVTLDELSVSACSTLVHRATAGAVVTFEGVVRDHDDGRGVSALEYEAHPSATEVIRAVAVDVASRHPEVAIAVEHRTGPLTIGDVALAAAVSSAHRAAAFAACAELIDEIKARVPIWKKQDFTDGSSEWVASLG</sequence>
<dbReference type="RefSeq" id="WP_344798194.1">
    <property type="nucleotide sequence ID" value="NZ_BAABAU010000005.1"/>
</dbReference>
<dbReference type="InterPro" id="IPR003448">
    <property type="entry name" value="Mopterin_biosynth_MoaE"/>
</dbReference>
<dbReference type="Gene3D" id="3.90.1170.40">
    <property type="entry name" value="Molybdopterin biosynthesis MoaE subunit"/>
    <property type="match status" value="1"/>
</dbReference>
<proteinExistence type="predicted"/>
<keyword evidence="2" id="KW-1185">Reference proteome</keyword>
<dbReference type="EMBL" id="BAABAU010000005">
    <property type="protein sequence ID" value="GAA4267671.1"/>
    <property type="molecule type" value="Genomic_DNA"/>
</dbReference>
<evidence type="ECO:0000313" key="1">
    <source>
        <dbReference type="EMBL" id="GAA4267671.1"/>
    </source>
</evidence>
<comment type="caution">
    <text evidence="1">The sequence shown here is derived from an EMBL/GenBank/DDBJ whole genome shotgun (WGS) entry which is preliminary data.</text>
</comment>
<dbReference type="Proteomes" id="UP001501594">
    <property type="component" value="Unassembled WGS sequence"/>
</dbReference>
<gene>
    <name evidence="1" type="ORF">GCM10022256_32830</name>
</gene>
<organism evidence="1 2">
    <name type="scientific">Frondihabitans peucedani</name>
    <dbReference type="NCBI Taxonomy" id="598626"/>
    <lineage>
        <taxon>Bacteria</taxon>
        <taxon>Bacillati</taxon>
        <taxon>Actinomycetota</taxon>
        <taxon>Actinomycetes</taxon>
        <taxon>Micrococcales</taxon>
        <taxon>Microbacteriaceae</taxon>
        <taxon>Frondihabitans</taxon>
    </lineage>
</organism>
<dbReference type="PANTHER" id="PTHR23404">
    <property type="entry name" value="MOLYBDOPTERIN SYNTHASE RELATED"/>
    <property type="match status" value="1"/>
</dbReference>
<protein>
    <submittedName>
        <fullName evidence="1">Molybdenum cofactor biosynthesis protein MoaE</fullName>
    </submittedName>
</protein>
<dbReference type="InterPro" id="IPR036563">
    <property type="entry name" value="MoaE_sf"/>
</dbReference>
<evidence type="ECO:0000313" key="2">
    <source>
        <dbReference type="Proteomes" id="UP001501594"/>
    </source>
</evidence>
<reference evidence="2" key="1">
    <citation type="journal article" date="2019" name="Int. J. Syst. Evol. Microbiol.">
        <title>The Global Catalogue of Microorganisms (GCM) 10K type strain sequencing project: providing services to taxonomists for standard genome sequencing and annotation.</title>
        <authorList>
            <consortium name="The Broad Institute Genomics Platform"/>
            <consortium name="The Broad Institute Genome Sequencing Center for Infectious Disease"/>
            <person name="Wu L."/>
            <person name="Ma J."/>
        </authorList>
    </citation>
    <scope>NUCLEOTIDE SEQUENCE [LARGE SCALE GENOMIC DNA]</scope>
    <source>
        <strain evidence="2">JCM 17442</strain>
    </source>
</reference>
<name>A0ABP8E6I2_9MICO</name>